<keyword evidence="6 8" id="KW-0408">Iron</keyword>
<dbReference type="EMBL" id="CABFJX010000422">
    <property type="protein sequence ID" value="VTT83912.1"/>
    <property type="molecule type" value="Genomic_DNA"/>
</dbReference>
<evidence type="ECO:0000256" key="5">
    <source>
        <dbReference type="ARBA" id="ARBA00023002"/>
    </source>
</evidence>
<gene>
    <name evidence="10" type="ORF">C2S_12905</name>
</gene>
<keyword evidence="5 9" id="KW-0560">Oxidoreductase</keyword>
<evidence type="ECO:0000256" key="6">
    <source>
        <dbReference type="ARBA" id="ARBA00023004"/>
    </source>
</evidence>
<dbReference type="InterPro" id="IPR036396">
    <property type="entry name" value="Cyt_P450_sf"/>
</dbReference>
<organism evidence="10 11">
    <name type="scientific">Fusarium fujikuroi</name>
    <name type="common">Bakanae and foot rot disease fungus</name>
    <name type="synonym">Gibberella fujikuroi</name>
    <dbReference type="NCBI Taxonomy" id="5127"/>
    <lineage>
        <taxon>Eukaryota</taxon>
        <taxon>Fungi</taxon>
        <taxon>Dikarya</taxon>
        <taxon>Ascomycota</taxon>
        <taxon>Pezizomycotina</taxon>
        <taxon>Sordariomycetes</taxon>
        <taxon>Hypocreomycetidae</taxon>
        <taxon>Hypocreales</taxon>
        <taxon>Nectriaceae</taxon>
        <taxon>Fusarium</taxon>
        <taxon>Fusarium fujikuroi species complex</taxon>
    </lineage>
</organism>
<comment type="similarity">
    <text evidence="2 9">Belongs to the cytochrome P450 family.</text>
</comment>
<keyword evidence="7 9" id="KW-0503">Monooxygenase</keyword>
<comment type="caution">
    <text evidence="10">The sequence shown here is derived from an EMBL/GenBank/DDBJ whole genome shotgun (WGS) entry which is preliminary data.</text>
</comment>
<dbReference type="PANTHER" id="PTHR24305:SF237">
    <property type="entry name" value="CYTOCHROME P450 MONOOXYGENASE ATNE-RELATED"/>
    <property type="match status" value="1"/>
</dbReference>
<dbReference type="Gene3D" id="1.10.630.10">
    <property type="entry name" value="Cytochrome P450"/>
    <property type="match status" value="1"/>
</dbReference>
<dbReference type="OrthoDB" id="1470350at2759"/>
<dbReference type="Proteomes" id="UP000760494">
    <property type="component" value="Unassembled WGS sequence"/>
</dbReference>
<dbReference type="InterPro" id="IPR017972">
    <property type="entry name" value="Cyt_P450_CS"/>
</dbReference>
<dbReference type="GO" id="GO:0005506">
    <property type="term" value="F:iron ion binding"/>
    <property type="evidence" value="ECO:0007669"/>
    <property type="project" value="InterPro"/>
</dbReference>
<dbReference type="PRINTS" id="PR00463">
    <property type="entry name" value="EP450I"/>
</dbReference>
<reference evidence="10" key="1">
    <citation type="submission" date="2019-05" db="EMBL/GenBank/DDBJ databases">
        <authorList>
            <person name="Piombo E."/>
        </authorList>
    </citation>
    <scope>NUCLEOTIDE SEQUENCE</scope>
    <source>
        <strain evidence="10">C2S</strain>
    </source>
</reference>
<sequence>MSYQSILLRQVNSLCDNLEEVARDENGGLIDMAMQSDYFTFDVMSEVIFGMAYNALKDTSYRFVTGALGSSNIRIGTLVQSPLPAMCRIDKYLFPESIQGRNKFLGFIGSLLRDRSKASFAGNGNVFSFLETAKDPDGGNQLSKSEIRAECATLVAAGTDTSSSTLAATLFYLSRNSKCYSRVSEEVRNAFSSHQDIKIGPELNSCVYLRACIEETLRMSPPVGAALWREIGPGGMNIGPLTLPAGVDVGTGIYSLHHNAAYHPEPFKYLPERWLVGEGSSTSESVELARSAFAPFSRGPRSCVGKGFAYHELTLTIAHILHRFDFSATEEDFALRHGSEGPGGINEFLLHDHVTGARSGPLLQFSMRR</sequence>
<evidence type="ECO:0000313" key="10">
    <source>
        <dbReference type="EMBL" id="VTT83912.1"/>
    </source>
</evidence>
<dbReference type="InterPro" id="IPR002401">
    <property type="entry name" value="Cyt_P450_E_grp-I"/>
</dbReference>
<proteinExistence type="inferred from homology"/>
<dbReference type="AlphaFoldDB" id="A0A2H3RG20"/>
<name>A0A2H3RG20_FUSFU</name>
<dbReference type="GO" id="GO:0016705">
    <property type="term" value="F:oxidoreductase activity, acting on paired donors, with incorporation or reduction of molecular oxygen"/>
    <property type="evidence" value="ECO:0007669"/>
    <property type="project" value="InterPro"/>
</dbReference>
<dbReference type="GO" id="GO:0020037">
    <property type="term" value="F:heme binding"/>
    <property type="evidence" value="ECO:0007669"/>
    <property type="project" value="InterPro"/>
</dbReference>
<evidence type="ECO:0000256" key="8">
    <source>
        <dbReference type="PIRSR" id="PIRSR602401-1"/>
    </source>
</evidence>
<protein>
    <submittedName>
        <fullName evidence="10">Uncharacterized protein</fullName>
    </submittedName>
</protein>
<evidence type="ECO:0000256" key="3">
    <source>
        <dbReference type="ARBA" id="ARBA00022617"/>
    </source>
</evidence>
<dbReference type="PANTHER" id="PTHR24305">
    <property type="entry name" value="CYTOCHROME P450"/>
    <property type="match status" value="1"/>
</dbReference>
<evidence type="ECO:0000256" key="2">
    <source>
        <dbReference type="ARBA" id="ARBA00010617"/>
    </source>
</evidence>
<dbReference type="PRINTS" id="PR00385">
    <property type="entry name" value="P450"/>
</dbReference>
<dbReference type="GO" id="GO:0004497">
    <property type="term" value="F:monooxygenase activity"/>
    <property type="evidence" value="ECO:0007669"/>
    <property type="project" value="UniProtKB-KW"/>
</dbReference>
<keyword evidence="4 8" id="KW-0479">Metal-binding</keyword>
<comment type="cofactor">
    <cofactor evidence="1 8">
        <name>heme</name>
        <dbReference type="ChEBI" id="CHEBI:30413"/>
    </cofactor>
</comment>
<dbReference type="CDD" id="cd11061">
    <property type="entry name" value="CYP67-like"/>
    <property type="match status" value="1"/>
</dbReference>
<dbReference type="InterPro" id="IPR001128">
    <property type="entry name" value="Cyt_P450"/>
</dbReference>
<dbReference type="PROSITE" id="PS00086">
    <property type="entry name" value="CYTOCHROME_P450"/>
    <property type="match status" value="1"/>
</dbReference>
<evidence type="ECO:0000256" key="9">
    <source>
        <dbReference type="RuleBase" id="RU000461"/>
    </source>
</evidence>
<dbReference type="SMR" id="A0A2H3RG20"/>
<dbReference type="Pfam" id="PF00067">
    <property type="entry name" value="p450"/>
    <property type="match status" value="1"/>
</dbReference>
<dbReference type="SUPFAM" id="SSF48264">
    <property type="entry name" value="Cytochrome P450"/>
    <property type="match status" value="1"/>
</dbReference>
<evidence type="ECO:0000313" key="11">
    <source>
        <dbReference type="Proteomes" id="UP000760494"/>
    </source>
</evidence>
<evidence type="ECO:0000256" key="1">
    <source>
        <dbReference type="ARBA" id="ARBA00001971"/>
    </source>
</evidence>
<accession>A0A2H3RG20</accession>
<dbReference type="InterPro" id="IPR050121">
    <property type="entry name" value="Cytochrome_P450_monoxygenase"/>
</dbReference>
<evidence type="ECO:0000256" key="7">
    <source>
        <dbReference type="ARBA" id="ARBA00023033"/>
    </source>
</evidence>
<feature type="binding site" description="axial binding residue" evidence="8">
    <location>
        <position position="303"/>
    </location>
    <ligand>
        <name>heme</name>
        <dbReference type="ChEBI" id="CHEBI:30413"/>
    </ligand>
    <ligandPart>
        <name>Fe</name>
        <dbReference type="ChEBI" id="CHEBI:18248"/>
    </ligandPart>
</feature>
<keyword evidence="3 8" id="KW-0349">Heme</keyword>
<evidence type="ECO:0000256" key="4">
    <source>
        <dbReference type="ARBA" id="ARBA00022723"/>
    </source>
</evidence>